<dbReference type="EMBL" id="OY731399">
    <property type="protein sequence ID" value="CAJ1934183.1"/>
    <property type="molecule type" value="Genomic_DNA"/>
</dbReference>
<accession>A0AA86RYM4</accession>
<dbReference type="Gene3D" id="1.50.10.130">
    <property type="entry name" value="Terpene synthase, N-terminal domain"/>
    <property type="match status" value="1"/>
</dbReference>
<name>A0AA86RYM4_9FABA</name>
<protein>
    <recommendedName>
        <fullName evidence="1">Terpene synthase N-terminal domain-containing protein</fullName>
    </recommendedName>
</protein>
<gene>
    <name evidence="2" type="ORF">AYBTSS11_LOCUS6776</name>
</gene>
<dbReference type="Gramene" id="rna-AYBTSS11_LOCUS6776">
    <property type="protein sequence ID" value="CAJ1934183.1"/>
    <property type="gene ID" value="gene-AYBTSS11_LOCUS6776"/>
</dbReference>
<dbReference type="InterPro" id="IPR001906">
    <property type="entry name" value="Terpene_synth_N"/>
</dbReference>
<dbReference type="PANTHER" id="PTHR31225">
    <property type="entry name" value="OS04G0344100 PROTEIN-RELATED"/>
    <property type="match status" value="1"/>
</dbReference>
<dbReference type="InterPro" id="IPR008930">
    <property type="entry name" value="Terpenoid_cyclase/PrenylTrfase"/>
</dbReference>
<dbReference type="GO" id="GO:0016114">
    <property type="term" value="P:terpenoid biosynthetic process"/>
    <property type="evidence" value="ECO:0007669"/>
    <property type="project" value="InterPro"/>
</dbReference>
<organism evidence="2 3">
    <name type="scientific">Sphenostylis stenocarpa</name>
    <dbReference type="NCBI Taxonomy" id="92480"/>
    <lineage>
        <taxon>Eukaryota</taxon>
        <taxon>Viridiplantae</taxon>
        <taxon>Streptophyta</taxon>
        <taxon>Embryophyta</taxon>
        <taxon>Tracheophyta</taxon>
        <taxon>Spermatophyta</taxon>
        <taxon>Magnoliopsida</taxon>
        <taxon>eudicotyledons</taxon>
        <taxon>Gunneridae</taxon>
        <taxon>Pentapetalae</taxon>
        <taxon>rosids</taxon>
        <taxon>fabids</taxon>
        <taxon>Fabales</taxon>
        <taxon>Fabaceae</taxon>
        <taxon>Papilionoideae</taxon>
        <taxon>50 kb inversion clade</taxon>
        <taxon>NPAAA clade</taxon>
        <taxon>indigoferoid/millettioid clade</taxon>
        <taxon>Phaseoleae</taxon>
        <taxon>Sphenostylis</taxon>
    </lineage>
</organism>
<dbReference type="PANTHER" id="PTHR31225:SF94">
    <property type="entry name" value="ALPHA-FARNESENE SYNTHASE"/>
    <property type="match status" value="1"/>
</dbReference>
<dbReference type="Pfam" id="PF01397">
    <property type="entry name" value="Terpene_synth"/>
    <property type="match status" value="1"/>
</dbReference>
<proteinExistence type="predicted"/>
<feature type="domain" description="Terpene synthase N-terminal" evidence="1">
    <location>
        <begin position="109"/>
        <end position="213"/>
    </location>
</feature>
<dbReference type="SUPFAM" id="SSF48239">
    <property type="entry name" value="Terpenoid cyclases/Protein prenyltransferases"/>
    <property type="match status" value="1"/>
</dbReference>
<reference evidence="2" key="1">
    <citation type="submission" date="2023-10" db="EMBL/GenBank/DDBJ databases">
        <authorList>
            <person name="Domelevo Entfellner J.-B."/>
        </authorList>
    </citation>
    <scope>NUCLEOTIDE SEQUENCE</scope>
</reference>
<dbReference type="Proteomes" id="UP001189624">
    <property type="component" value="Chromosome 2"/>
</dbReference>
<dbReference type="InterPro" id="IPR036965">
    <property type="entry name" value="Terpene_synth_N_sf"/>
</dbReference>
<evidence type="ECO:0000259" key="1">
    <source>
        <dbReference type="Pfam" id="PF01397"/>
    </source>
</evidence>
<evidence type="ECO:0000313" key="2">
    <source>
        <dbReference type="EMBL" id="CAJ1934183.1"/>
    </source>
</evidence>
<dbReference type="AlphaFoldDB" id="A0AA86RYM4"/>
<evidence type="ECO:0000313" key="3">
    <source>
        <dbReference type="Proteomes" id="UP001189624"/>
    </source>
</evidence>
<keyword evidence="3" id="KW-1185">Reference proteome</keyword>
<dbReference type="GO" id="GO:0010333">
    <property type="term" value="F:terpene synthase activity"/>
    <property type="evidence" value="ECO:0007669"/>
    <property type="project" value="InterPro"/>
</dbReference>
<sequence length="235" mass="26642">MRMKGDDAPTLRTHLQCLTGATKTKIVDFYEGEPSTGRAVGFQQICLRVSMFVFAYMDHVWAYIKGVSMGKSQQSRRGKMTPSELHVSSQIVISVTNTVRRSANYKPNIWKYDFLQSLASKYQKEGSVMLLNKHVMEVKSLFVEETSILKKLELVDWIQKLGLANHFQNEINGFLESILVYVKSSNINPSSEQNLHVPALCFRLLRNHRYAVLPGNSSLSDSLCLSSLLQNLHVN</sequence>
<dbReference type="InterPro" id="IPR050148">
    <property type="entry name" value="Terpene_synthase-like"/>
</dbReference>